<dbReference type="EMBL" id="ML736848">
    <property type="protein sequence ID" value="KAE8398800.1"/>
    <property type="molecule type" value="Genomic_DNA"/>
</dbReference>
<keyword evidence="1" id="KW-1133">Transmembrane helix</keyword>
<dbReference type="RefSeq" id="XP_031936119.1">
    <property type="nucleotide sequence ID" value="XM_032083417.1"/>
</dbReference>
<protein>
    <submittedName>
        <fullName evidence="2">Uncharacterized protein</fullName>
    </submittedName>
</protein>
<organism evidence="2 3">
    <name type="scientific">Aspergillus pseudonomiae</name>
    <dbReference type="NCBI Taxonomy" id="1506151"/>
    <lineage>
        <taxon>Eukaryota</taxon>
        <taxon>Fungi</taxon>
        <taxon>Dikarya</taxon>
        <taxon>Ascomycota</taxon>
        <taxon>Pezizomycotina</taxon>
        <taxon>Eurotiomycetes</taxon>
        <taxon>Eurotiomycetidae</taxon>
        <taxon>Eurotiales</taxon>
        <taxon>Aspergillaceae</taxon>
        <taxon>Aspergillus</taxon>
        <taxon>Aspergillus subgen. Circumdati</taxon>
    </lineage>
</organism>
<proteinExistence type="predicted"/>
<dbReference type="Proteomes" id="UP000325579">
    <property type="component" value="Unassembled WGS sequence"/>
</dbReference>
<evidence type="ECO:0000256" key="1">
    <source>
        <dbReference type="SAM" id="Phobius"/>
    </source>
</evidence>
<evidence type="ECO:0000313" key="2">
    <source>
        <dbReference type="EMBL" id="KAE8398800.1"/>
    </source>
</evidence>
<feature type="transmembrane region" description="Helical" evidence="1">
    <location>
        <begin position="12"/>
        <end position="33"/>
    </location>
</feature>
<keyword evidence="1" id="KW-0472">Membrane</keyword>
<keyword evidence="3" id="KW-1185">Reference proteome</keyword>
<reference evidence="2 3" key="1">
    <citation type="submission" date="2019-04" db="EMBL/GenBank/DDBJ databases">
        <authorList>
            <consortium name="DOE Joint Genome Institute"/>
            <person name="Mondo S."/>
            <person name="Kjaerbolling I."/>
            <person name="Vesth T."/>
            <person name="Frisvad J.C."/>
            <person name="Nybo J.L."/>
            <person name="Theobald S."/>
            <person name="Kildgaard S."/>
            <person name="Isbrandt T."/>
            <person name="Kuo A."/>
            <person name="Sato A."/>
            <person name="Lyhne E.K."/>
            <person name="Kogle M.E."/>
            <person name="Wiebenga A."/>
            <person name="Kun R.S."/>
            <person name="Lubbers R.J."/>
            <person name="Makela M.R."/>
            <person name="Barry K."/>
            <person name="Chovatia M."/>
            <person name="Clum A."/>
            <person name="Daum C."/>
            <person name="Haridas S."/>
            <person name="He G."/>
            <person name="LaButti K."/>
            <person name="Lipzen A."/>
            <person name="Riley R."/>
            <person name="Salamov A."/>
            <person name="Simmons B.A."/>
            <person name="Magnuson J.K."/>
            <person name="Henrissat B."/>
            <person name="Mortensen U.H."/>
            <person name="Larsen T.O."/>
            <person name="Devries R.P."/>
            <person name="Grigoriev I.V."/>
            <person name="Machida M."/>
            <person name="Baker S.E."/>
            <person name="Andersen M.R."/>
            <person name="Cantor M.N."/>
            <person name="Hua S.X."/>
        </authorList>
    </citation>
    <scope>NUCLEOTIDE SEQUENCE [LARGE SCALE GENOMIC DNA]</scope>
    <source>
        <strain evidence="2 3">CBS 119388</strain>
    </source>
</reference>
<dbReference type="GeneID" id="43668108"/>
<keyword evidence="1" id="KW-0812">Transmembrane</keyword>
<name>A0A5N7CX91_9EURO</name>
<evidence type="ECO:0000313" key="3">
    <source>
        <dbReference type="Proteomes" id="UP000325579"/>
    </source>
</evidence>
<gene>
    <name evidence="2" type="ORF">BDV37DRAFT_262453</name>
</gene>
<sequence>MGLFLQILLPPPFFLFTLCITMMLSGIPTLLILEKGVFNISSTYIYRKEAVLNRFHGPFHRRVAYS</sequence>
<accession>A0A5N7CX91</accession>
<dbReference type="AlphaFoldDB" id="A0A5N7CX91"/>